<feature type="compositionally biased region" description="Polar residues" evidence="5">
    <location>
        <begin position="732"/>
        <end position="744"/>
    </location>
</feature>
<dbReference type="PANTHER" id="PTHR12618:SF20">
    <property type="entry name" value="PHD AND RING FINGER DOMAIN-CONTAINING PROTEIN 1"/>
    <property type="match status" value="1"/>
</dbReference>
<evidence type="ECO:0000256" key="2">
    <source>
        <dbReference type="ARBA" id="ARBA00022771"/>
    </source>
</evidence>
<feature type="compositionally biased region" description="Low complexity" evidence="5">
    <location>
        <begin position="529"/>
        <end position="548"/>
    </location>
</feature>
<dbReference type="PROSITE" id="PS01359">
    <property type="entry name" value="ZF_PHD_1"/>
    <property type="match status" value="1"/>
</dbReference>
<dbReference type="InterPro" id="IPR011011">
    <property type="entry name" value="Znf_FYVE_PHD"/>
</dbReference>
<feature type="region of interest" description="Disordered" evidence="5">
    <location>
        <begin position="76"/>
        <end position="109"/>
    </location>
</feature>
<feature type="compositionally biased region" description="Polar residues" evidence="5">
    <location>
        <begin position="76"/>
        <end position="90"/>
    </location>
</feature>
<accession>A0A8C6T6T7</accession>
<evidence type="ECO:0000256" key="3">
    <source>
        <dbReference type="ARBA" id="ARBA00022833"/>
    </source>
</evidence>
<sequence length="1230" mass="133121">MITIQKPAKQCEQDTVDLTLEETSCEVCGGSDREDRLLLCDGCDAGYHMECLTPPLNAVPVEEWFCPECEANNRQSRGSAVETSDTDSLPSTARTASTRSRTQTVQTRAIARTQHSERVRANVNRHRITQARTQELAPTYLIRSTWLDETINAVVAGLNSAVYVRDLTSQPSTRRRKSRKGRKTSSKSKMGKAGVKRRRRRVRRTKSRKKLVTKKTRTPRTRIANSLGIVKDKKSSSLPTVYRPSESTLSSMRADIGAASLSIYGDPFDLDPFTDREDDEQQAHNSLLLEAKRRGISRSACRSHQPVARPVSLSRRPVSIPQASTVAEAAPVPDLLGSILSGQSMLLMDSSDVIINRDGSLKTTKPMSFTNRMPDSRSRSSSSGDGPHVSPGPLLDHMDSLGSSDGSLDRHFSNNSSPLSPPLGSTFTPSDMSHTVVAPRGNPSLLGLFSHDPNRPNQRVGRQLTNGVSESRQNSPPSTHLSSESYKSKASTQSLKASTKPMWMDVSVLPRIPKIKKESSSDAAATKTGSNANKSNGSSSGSSSAHSHGLPDTAINRLAGDNEREHSVEQQHGRTAGPRNRPDGAGSSSGFSSSFSSSSSAASHTNHQRFSSGSSSSSSVSFRINSSGNSWHSRRLNIASQTPSGSSLQEDFSEEEKKRQLHRDKQKLLAARSKDSNSIYDPFNPTESDSGSSDGESGSINEECSSRLKQEPVKLKNKVFSKSRWDLKQVKVETQSSHSQDKPVTTTTQETLTHQQKGTKVNTPFRKSRFSHIERPCPFNTVIKKEPESDSDEVMHALDSDTDTDTQTVQSLGLIKTELTVKEEPTPDTQPAAPYDGNTLATSTASPIRESTSSPVRKSTSSSTKKSTSSPAKKSSSSPVTKSTSSPVRKSSSSPTRKVASSTSRKSASSPNRKSASSPSRKSASSPSRKSASVRAEIGLKSEQKIGLKSEQKIGLKSEQKIGLKSEQKIGLSPSRKSASSPSRKSASSPSRKSASSPSRKSASSPSRKSASSPSRKSASSPSRKSASSPTRKSASSPTRKSASSPNRKSASSPSRKSASSPSRKSASSPTRKSASSPSRKSASSPTRKSASSPTENWPQVPAENWPQVPAENWPQVPAENWPQVPAENWPQVLAENRPQVLAENRPQVLAENRPQVLAENRPQVLAENRPQVLAENRPQVPAENRPQVPAENRPQVPAENRPQVPAENRPQVPAENRPQVQQKIGLKSD</sequence>
<dbReference type="GO" id="GO:0008270">
    <property type="term" value="F:zinc ion binding"/>
    <property type="evidence" value="ECO:0007669"/>
    <property type="project" value="UniProtKB-KW"/>
</dbReference>
<proteinExistence type="predicted"/>
<evidence type="ECO:0000256" key="5">
    <source>
        <dbReference type="SAM" id="MobiDB-lite"/>
    </source>
</evidence>
<feature type="compositionally biased region" description="Basic and acidic residues" evidence="5">
    <location>
        <begin position="938"/>
        <end position="968"/>
    </location>
</feature>
<dbReference type="Pfam" id="PF00628">
    <property type="entry name" value="PHD"/>
    <property type="match status" value="1"/>
</dbReference>
<feature type="region of interest" description="Disordered" evidence="5">
    <location>
        <begin position="168"/>
        <end position="227"/>
    </location>
</feature>
<feature type="compositionally biased region" description="Low complexity" evidence="5">
    <location>
        <begin position="413"/>
        <end position="430"/>
    </location>
</feature>
<feature type="region of interest" description="Disordered" evidence="5">
    <location>
        <begin position="1145"/>
        <end position="1230"/>
    </location>
</feature>
<keyword evidence="3" id="KW-0862">Zinc</keyword>
<feature type="region of interest" description="Disordered" evidence="5">
    <location>
        <begin position="358"/>
        <end position="498"/>
    </location>
</feature>
<feature type="compositionally biased region" description="Low complexity" evidence="5">
    <location>
        <begin position="745"/>
        <end position="756"/>
    </location>
</feature>
<organism evidence="7 8">
    <name type="scientific">Neogobius melanostomus</name>
    <name type="common">round goby</name>
    <dbReference type="NCBI Taxonomy" id="47308"/>
    <lineage>
        <taxon>Eukaryota</taxon>
        <taxon>Metazoa</taxon>
        <taxon>Chordata</taxon>
        <taxon>Craniata</taxon>
        <taxon>Vertebrata</taxon>
        <taxon>Euteleostomi</taxon>
        <taxon>Actinopterygii</taxon>
        <taxon>Neopterygii</taxon>
        <taxon>Teleostei</taxon>
        <taxon>Neoteleostei</taxon>
        <taxon>Acanthomorphata</taxon>
        <taxon>Gobiaria</taxon>
        <taxon>Gobiiformes</taxon>
        <taxon>Gobioidei</taxon>
        <taxon>Gobiidae</taxon>
        <taxon>Benthophilinae</taxon>
        <taxon>Neogobiini</taxon>
        <taxon>Neogobius</taxon>
    </lineage>
</organism>
<dbReference type="CDD" id="cd15536">
    <property type="entry name" value="PHD_PHRF1"/>
    <property type="match status" value="1"/>
</dbReference>
<dbReference type="Proteomes" id="UP000694523">
    <property type="component" value="Unplaced"/>
</dbReference>
<reference evidence="7" key="2">
    <citation type="submission" date="2025-09" db="UniProtKB">
        <authorList>
            <consortium name="Ensembl"/>
        </authorList>
    </citation>
    <scope>IDENTIFICATION</scope>
</reference>
<feature type="compositionally biased region" description="Basic and acidic residues" evidence="5">
    <location>
        <begin position="560"/>
        <end position="572"/>
    </location>
</feature>
<evidence type="ECO:0000313" key="7">
    <source>
        <dbReference type="Ensembl" id="ENSNMLP00000015262.1"/>
    </source>
</evidence>
<dbReference type="Gene3D" id="3.30.40.10">
    <property type="entry name" value="Zinc/RING finger domain, C3HC4 (zinc finger)"/>
    <property type="match status" value="1"/>
</dbReference>
<feature type="compositionally biased region" description="Polar residues" evidence="5">
    <location>
        <begin position="463"/>
        <end position="497"/>
    </location>
</feature>
<evidence type="ECO:0000259" key="6">
    <source>
        <dbReference type="PROSITE" id="PS50016"/>
    </source>
</evidence>
<dbReference type="InterPro" id="IPR019786">
    <property type="entry name" value="Zinc_finger_PHD-type_CS"/>
</dbReference>
<feature type="compositionally biased region" description="Polar residues" evidence="5">
    <location>
        <begin position="839"/>
        <end position="850"/>
    </location>
</feature>
<evidence type="ECO:0000313" key="8">
    <source>
        <dbReference type="Proteomes" id="UP000694523"/>
    </source>
</evidence>
<protein>
    <recommendedName>
        <fullName evidence="6">PHD-type domain-containing protein</fullName>
    </recommendedName>
</protein>
<feature type="compositionally biased region" description="Low complexity" evidence="5">
    <location>
        <begin position="584"/>
        <end position="630"/>
    </location>
</feature>
<feature type="region of interest" description="Disordered" evidence="5">
    <location>
        <begin position="731"/>
        <end position="760"/>
    </location>
</feature>
<evidence type="ECO:0000256" key="4">
    <source>
        <dbReference type="PROSITE-ProRule" id="PRU00146"/>
    </source>
</evidence>
<feature type="region of interest" description="Disordered" evidence="5">
    <location>
        <begin position="783"/>
        <end position="1131"/>
    </location>
</feature>
<feature type="compositionally biased region" description="Basic and acidic residues" evidence="5">
    <location>
        <begin position="783"/>
        <end position="799"/>
    </location>
</feature>
<feature type="compositionally biased region" description="Basic residues" evidence="5">
    <location>
        <begin position="173"/>
        <end position="220"/>
    </location>
</feature>
<reference evidence="7" key="1">
    <citation type="submission" date="2025-08" db="UniProtKB">
        <authorList>
            <consortium name="Ensembl"/>
        </authorList>
    </citation>
    <scope>IDENTIFICATION</scope>
</reference>
<dbReference type="InterPro" id="IPR013083">
    <property type="entry name" value="Znf_RING/FYVE/PHD"/>
</dbReference>
<dbReference type="PROSITE" id="PS50016">
    <property type="entry name" value="ZF_PHD_2"/>
    <property type="match status" value="1"/>
</dbReference>
<feature type="compositionally biased region" description="Low complexity" evidence="5">
    <location>
        <begin position="91"/>
        <end position="109"/>
    </location>
</feature>
<dbReference type="SUPFAM" id="SSF57903">
    <property type="entry name" value="FYVE/PHD zinc finger"/>
    <property type="match status" value="1"/>
</dbReference>
<feature type="compositionally biased region" description="Low complexity" evidence="5">
    <location>
        <begin position="687"/>
        <end position="699"/>
    </location>
</feature>
<keyword evidence="2 4" id="KW-0863">Zinc-finger</keyword>
<dbReference type="Ensembl" id="ENSNMLT00000017148.1">
    <property type="protein sequence ID" value="ENSNMLP00000015262.1"/>
    <property type="gene ID" value="ENSNMLG00000010111.1"/>
</dbReference>
<keyword evidence="8" id="KW-1185">Reference proteome</keyword>
<feature type="region of interest" description="Disordered" evidence="5">
    <location>
        <begin position="514"/>
        <end position="708"/>
    </location>
</feature>
<feature type="compositionally biased region" description="Polar residues" evidence="5">
    <location>
        <begin position="361"/>
        <end position="373"/>
    </location>
</feature>
<evidence type="ECO:0000256" key="1">
    <source>
        <dbReference type="ARBA" id="ARBA00022723"/>
    </source>
</evidence>
<feature type="compositionally biased region" description="Low complexity" evidence="5">
    <location>
        <begin position="851"/>
        <end position="933"/>
    </location>
</feature>
<feature type="compositionally biased region" description="Polar residues" evidence="5">
    <location>
        <begin position="638"/>
        <end position="650"/>
    </location>
</feature>
<feature type="domain" description="PHD-type" evidence="6">
    <location>
        <begin position="22"/>
        <end position="72"/>
    </location>
</feature>
<dbReference type="PANTHER" id="PTHR12618">
    <property type="entry name" value="PHD AND RING FINGER DOMAIN-CONTAINING PROTEIN 1"/>
    <property type="match status" value="1"/>
</dbReference>
<dbReference type="InterPro" id="IPR019787">
    <property type="entry name" value="Znf_PHD-finger"/>
</dbReference>
<dbReference type="SMART" id="SM00249">
    <property type="entry name" value="PHD"/>
    <property type="match status" value="1"/>
</dbReference>
<dbReference type="AlphaFoldDB" id="A0A8C6T6T7"/>
<feature type="compositionally biased region" description="Low complexity" evidence="5">
    <location>
        <begin position="973"/>
        <end position="1095"/>
    </location>
</feature>
<dbReference type="InterPro" id="IPR001965">
    <property type="entry name" value="Znf_PHD"/>
</dbReference>
<keyword evidence="1" id="KW-0479">Metal-binding</keyword>
<name>A0A8C6T6T7_9GOBI</name>
<dbReference type="InterPro" id="IPR047157">
    <property type="entry name" value="PHRF1/Atg35"/>
</dbReference>